<evidence type="ECO:0000256" key="1">
    <source>
        <dbReference type="ARBA" id="ARBA00022679"/>
    </source>
</evidence>
<evidence type="ECO:0000313" key="5">
    <source>
        <dbReference type="Proteomes" id="UP000006565"/>
    </source>
</evidence>
<dbReference type="OrthoDB" id="26949at2157"/>
<dbReference type="GO" id="GO:0033785">
    <property type="term" value="F:heptose 7-phosphate kinase activity"/>
    <property type="evidence" value="ECO:0007669"/>
    <property type="project" value="TreeGrafter"/>
</dbReference>
<protein>
    <submittedName>
        <fullName evidence="4">PfkB domain protein</fullName>
    </submittedName>
</protein>
<dbReference type="STRING" id="679926.Mpet_1381"/>
<dbReference type="InterPro" id="IPR029056">
    <property type="entry name" value="Ribokinase-like"/>
</dbReference>
<dbReference type="GO" id="GO:0033786">
    <property type="term" value="F:heptose-1-phosphate adenylyltransferase activity"/>
    <property type="evidence" value="ECO:0007669"/>
    <property type="project" value="TreeGrafter"/>
</dbReference>
<dbReference type="PANTHER" id="PTHR46969:SF1">
    <property type="entry name" value="BIFUNCTIONAL PROTEIN HLDE"/>
    <property type="match status" value="1"/>
</dbReference>
<gene>
    <name evidence="4" type="ordered locus">Mpet_1381</name>
</gene>
<dbReference type="PANTHER" id="PTHR46969">
    <property type="entry name" value="BIFUNCTIONAL PROTEIN HLDE"/>
    <property type="match status" value="1"/>
</dbReference>
<dbReference type="InterPro" id="IPR011611">
    <property type="entry name" value="PfkB_dom"/>
</dbReference>
<dbReference type="HOGENOM" id="CLU_021150_0_1_2"/>
<organism evidence="4 5">
    <name type="scientific">Methanolacinia petrolearia (strain DSM 11571 / OCM 486 / SEBR 4847)</name>
    <name type="common">Methanoplanus petrolearius</name>
    <dbReference type="NCBI Taxonomy" id="679926"/>
    <lineage>
        <taxon>Archaea</taxon>
        <taxon>Methanobacteriati</taxon>
        <taxon>Methanobacteriota</taxon>
        <taxon>Stenosarchaea group</taxon>
        <taxon>Methanomicrobia</taxon>
        <taxon>Methanomicrobiales</taxon>
        <taxon>Methanomicrobiaceae</taxon>
        <taxon>Methanolacinia</taxon>
    </lineage>
</organism>
<dbReference type="SUPFAM" id="SSF53613">
    <property type="entry name" value="Ribokinase-like"/>
    <property type="match status" value="1"/>
</dbReference>
<keyword evidence="5" id="KW-1185">Reference proteome</keyword>
<dbReference type="Proteomes" id="UP000006565">
    <property type="component" value="Chromosome"/>
</dbReference>
<dbReference type="GO" id="GO:0016773">
    <property type="term" value="F:phosphotransferase activity, alcohol group as acceptor"/>
    <property type="evidence" value="ECO:0007669"/>
    <property type="project" value="InterPro"/>
</dbReference>
<reference evidence="4 5" key="1">
    <citation type="journal article" date="2010" name="Stand. Genomic Sci.">
        <title>Complete genome sequence of Methanoplanus petrolearius type strain (SEBR 4847).</title>
        <authorList>
            <person name="Brambilla E."/>
            <person name="Djao O.D."/>
            <person name="Daligault H."/>
            <person name="Lapidus A."/>
            <person name="Lucas S."/>
            <person name="Hammon N."/>
            <person name="Nolan M."/>
            <person name="Tice H."/>
            <person name="Cheng J.F."/>
            <person name="Han C."/>
            <person name="Tapia R."/>
            <person name="Goodwin L."/>
            <person name="Pitluck S."/>
            <person name="Liolios K."/>
            <person name="Ivanova N."/>
            <person name="Mavromatis K."/>
            <person name="Mikhailova N."/>
            <person name="Pati A."/>
            <person name="Chen A."/>
            <person name="Palaniappan K."/>
            <person name="Land M."/>
            <person name="Hauser L."/>
            <person name="Chang Y.J."/>
            <person name="Jeffries C.D."/>
            <person name="Rohde M."/>
            <person name="Spring S."/>
            <person name="Sikorski J."/>
            <person name="Goker M."/>
            <person name="Woyke T."/>
            <person name="Bristow J."/>
            <person name="Eisen J.A."/>
            <person name="Markowitz V."/>
            <person name="Hugenholtz P."/>
            <person name="Kyrpides N.C."/>
            <person name="Klenk H.P."/>
        </authorList>
    </citation>
    <scope>NUCLEOTIDE SEQUENCE [LARGE SCALE GENOMIC DNA]</scope>
    <source>
        <strain evidence="5">DSM 11571 / OCM 486 / SEBR 4847</strain>
    </source>
</reference>
<dbReference type="GO" id="GO:0005829">
    <property type="term" value="C:cytosol"/>
    <property type="evidence" value="ECO:0007669"/>
    <property type="project" value="TreeGrafter"/>
</dbReference>
<proteinExistence type="predicted"/>
<feature type="domain" description="Carbohydrate kinase PfkB" evidence="3">
    <location>
        <begin position="19"/>
        <end position="314"/>
    </location>
</feature>
<accession>E1REX0</accession>
<evidence type="ECO:0000256" key="2">
    <source>
        <dbReference type="ARBA" id="ARBA00022777"/>
    </source>
</evidence>
<dbReference type="GeneID" id="9743850"/>
<sequence>MIVISNINNIIENFNRVNILAIGDLMIDQYLEGSVTRISPEAPVPVVDVEYEQYKLGGAANAINNIKSLGGSVEAIGIIGKDDSGKMLLDMLMEKGIDTKGIIISDDRPTILKTRVIGNGHQIVRIDKEIRNPIDNKTTECVLNYIKQRINDFNAILISDYNKGFISQQLLSGIVSLAQLYNIPIIVNSKAEKLCSYKNISIIITDLSYASEAVGIKAINETSVRNVGQWLLTHLDCRGVLIIRGKKGITLFDKNNDVKNHFINPIEANDITGVSDVLTGVMALSLASGLDLQNAATIVNAAANVAFKKKGVHTITKDELLEQIS</sequence>
<keyword evidence="2" id="KW-0418">Kinase</keyword>
<evidence type="ECO:0000313" key="4">
    <source>
        <dbReference type="EMBL" id="ADN36141.1"/>
    </source>
</evidence>
<name>E1REX0_METP4</name>
<dbReference type="InterPro" id="IPR011913">
    <property type="entry name" value="RfaE_dom_I"/>
</dbReference>
<dbReference type="EMBL" id="CP002117">
    <property type="protein sequence ID" value="ADN36141.1"/>
    <property type="molecule type" value="Genomic_DNA"/>
</dbReference>
<dbReference type="eggNOG" id="arCOG00014">
    <property type="taxonomic scope" value="Archaea"/>
</dbReference>
<dbReference type="RefSeq" id="WP_013329318.1">
    <property type="nucleotide sequence ID" value="NC_014507.1"/>
</dbReference>
<dbReference type="KEGG" id="mpi:Mpet_1381"/>
<dbReference type="Pfam" id="PF00294">
    <property type="entry name" value="PfkB"/>
    <property type="match status" value="1"/>
</dbReference>
<dbReference type="Gene3D" id="3.40.1190.20">
    <property type="match status" value="1"/>
</dbReference>
<dbReference type="AlphaFoldDB" id="E1REX0"/>
<evidence type="ECO:0000259" key="3">
    <source>
        <dbReference type="Pfam" id="PF00294"/>
    </source>
</evidence>
<dbReference type="CDD" id="cd01172">
    <property type="entry name" value="RfaE_like"/>
    <property type="match status" value="1"/>
</dbReference>
<keyword evidence="1" id="KW-0808">Transferase</keyword>